<gene>
    <name evidence="2" type="ORF">COV59_01335</name>
</gene>
<dbReference type="Proteomes" id="UP000229600">
    <property type="component" value="Unassembled WGS sequence"/>
</dbReference>
<keyword evidence="1" id="KW-0732">Signal</keyword>
<organism evidence="2 3">
    <name type="scientific">Candidatus Magasanikbacteria bacterium CG11_big_fil_rev_8_21_14_0_20_39_34</name>
    <dbReference type="NCBI Taxonomy" id="1974653"/>
    <lineage>
        <taxon>Bacteria</taxon>
        <taxon>Candidatus Magasanikiibacteriota</taxon>
    </lineage>
</organism>
<protein>
    <submittedName>
        <fullName evidence="2">Uncharacterized protein</fullName>
    </submittedName>
</protein>
<comment type="caution">
    <text evidence="2">The sequence shown here is derived from an EMBL/GenBank/DDBJ whole genome shotgun (WGS) entry which is preliminary data.</text>
</comment>
<dbReference type="AlphaFoldDB" id="A0A2H0N8A0"/>
<proteinExistence type="predicted"/>
<dbReference type="EMBL" id="PCWN01000004">
    <property type="protein sequence ID" value="PIR04355.1"/>
    <property type="molecule type" value="Genomic_DNA"/>
</dbReference>
<evidence type="ECO:0000313" key="3">
    <source>
        <dbReference type="Proteomes" id="UP000229600"/>
    </source>
</evidence>
<accession>A0A2H0N8A0</accession>
<feature type="chain" id="PRO_5013722366" evidence="1">
    <location>
        <begin position="24"/>
        <end position="126"/>
    </location>
</feature>
<evidence type="ECO:0000313" key="2">
    <source>
        <dbReference type="EMBL" id="PIR04355.1"/>
    </source>
</evidence>
<sequence>MKFDRRLFTGAALLAALSGEARAESAHAPENTVEQRAYRVVDMSRAHLNAGLPEDYYTGEGFFAQEFLAGDDQNTAREMFQLVLQKSENLNVPLEKIEEVQGKDGKIYLYYEVKQSPSREEGIPTS</sequence>
<evidence type="ECO:0000256" key="1">
    <source>
        <dbReference type="SAM" id="SignalP"/>
    </source>
</evidence>
<feature type="signal peptide" evidence="1">
    <location>
        <begin position="1"/>
        <end position="23"/>
    </location>
</feature>
<name>A0A2H0N8A0_9BACT</name>
<reference evidence="2 3" key="1">
    <citation type="submission" date="2017-09" db="EMBL/GenBank/DDBJ databases">
        <title>Depth-based differentiation of microbial function through sediment-hosted aquifers and enrichment of novel symbionts in the deep terrestrial subsurface.</title>
        <authorList>
            <person name="Probst A.J."/>
            <person name="Ladd B."/>
            <person name="Jarett J.K."/>
            <person name="Geller-Mcgrath D.E."/>
            <person name="Sieber C.M."/>
            <person name="Emerson J.B."/>
            <person name="Anantharaman K."/>
            <person name="Thomas B.C."/>
            <person name="Malmstrom R."/>
            <person name="Stieglmeier M."/>
            <person name="Klingl A."/>
            <person name="Woyke T."/>
            <person name="Ryan C.M."/>
            <person name="Banfield J.F."/>
        </authorList>
    </citation>
    <scope>NUCLEOTIDE SEQUENCE [LARGE SCALE GENOMIC DNA]</scope>
    <source>
        <strain evidence="2">CG11_big_fil_rev_8_21_14_0_20_39_34</strain>
    </source>
</reference>